<comment type="caution">
    <text evidence="6">The sequence shown here is derived from an EMBL/GenBank/DDBJ whole genome shotgun (WGS) entry which is preliminary data.</text>
</comment>
<accession>A0A4V3CW79</accession>
<gene>
    <name evidence="6" type="ORF">EDD54_2251</name>
</gene>
<comment type="similarity">
    <text evidence="1">Belongs to the peptidase C40 family.</text>
</comment>
<dbReference type="Pfam" id="PF00877">
    <property type="entry name" value="NLPC_P60"/>
    <property type="match status" value="1"/>
</dbReference>
<dbReference type="InterPro" id="IPR000064">
    <property type="entry name" value="NLP_P60_dom"/>
</dbReference>
<keyword evidence="7" id="KW-1185">Reference proteome</keyword>
<sequence>MSAPPSVLDWASRYVGLPFADHGRTAEGCDCWGLVRLVYEAELGIALPSFEGVYASAEELAAIGAAVRGERDGAGFGLVAAAAPFDLALFRVRRFEAHVGVVVDPRREVMLHMVFGERAVIETWTAPAWRSRLVGFHRHEAVR</sequence>
<dbReference type="SUPFAM" id="SSF54001">
    <property type="entry name" value="Cysteine proteinases"/>
    <property type="match status" value="1"/>
</dbReference>
<evidence type="ECO:0000313" key="6">
    <source>
        <dbReference type="EMBL" id="TDP85398.1"/>
    </source>
</evidence>
<evidence type="ECO:0000256" key="4">
    <source>
        <dbReference type="ARBA" id="ARBA00022807"/>
    </source>
</evidence>
<proteinExistence type="inferred from homology"/>
<dbReference type="Gene3D" id="3.90.1720.10">
    <property type="entry name" value="endopeptidase domain like (from Nostoc punctiforme)"/>
    <property type="match status" value="1"/>
</dbReference>
<dbReference type="InterPro" id="IPR038765">
    <property type="entry name" value="Papain-like_cys_pep_sf"/>
</dbReference>
<evidence type="ECO:0000259" key="5">
    <source>
        <dbReference type="PROSITE" id="PS51935"/>
    </source>
</evidence>
<keyword evidence="2" id="KW-0645">Protease</keyword>
<dbReference type="RefSeq" id="WP_165644343.1">
    <property type="nucleotide sequence ID" value="NZ_BSPM01000004.1"/>
</dbReference>
<evidence type="ECO:0000313" key="7">
    <source>
        <dbReference type="Proteomes" id="UP000294547"/>
    </source>
</evidence>
<evidence type="ECO:0000256" key="2">
    <source>
        <dbReference type="ARBA" id="ARBA00022670"/>
    </source>
</evidence>
<reference evidence="6 7" key="1">
    <citation type="submission" date="2019-03" db="EMBL/GenBank/DDBJ databases">
        <title>Genomic Encyclopedia of Type Strains, Phase IV (KMG-IV): sequencing the most valuable type-strain genomes for metagenomic binning, comparative biology and taxonomic classification.</title>
        <authorList>
            <person name="Goeker M."/>
        </authorList>
    </citation>
    <scope>NUCLEOTIDE SEQUENCE [LARGE SCALE GENOMIC DNA]</scope>
    <source>
        <strain evidence="6 7">DSM 102969</strain>
    </source>
</reference>
<keyword evidence="3" id="KW-0378">Hydrolase</keyword>
<feature type="domain" description="NlpC/P60" evidence="5">
    <location>
        <begin position="1"/>
        <end position="140"/>
    </location>
</feature>
<name>A0A4V3CW79_9HYPH</name>
<dbReference type="AlphaFoldDB" id="A0A4V3CW79"/>
<dbReference type="GO" id="GO:0008234">
    <property type="term" value="F:cysteine-type peptidase activity"/>
    <property type="evidence" value="ECO:0007669"/>
    <property type="project" value="UniProtKB-KW"/>
</dbReference>
<dbReference type="EMBL" id="SNXY01000007">
    <property type="protein sequence ID" value="TDP85398.1"/>
    <property type="molecule type" value="Genomic_DNA"/>
</dbReference>
<keyword evidence="4" id="KW-0788">Thiol protease</keyword>
<dbReference type="PROSITE" id="PS51935">
    <property type="entry name" value="NLPC_P60"/>
    <property type="match status" value="1"/>
</dbReference>
<protein>
    <submittedName>
        <fullName evidence="6">NlpC/P60 family protein</fullName>
    </submittedName>
</protein>
<evidence type="ECO:0000256" key="3">
    <source>
        <dbReference type="ARBA" id="ARBA00022801"/>
    </source>
</evidence>
<organism evidence="6 7">
    <name type="scientific">Oharaeibacter diazotrophicus</name>
    <dbReference type="NCBI Taxonomy" id="1920512"/>
    <lineage>
        <taxon>Bacteria</taxon>
        <taxon>Pseudomonadati</taxon>
        <taxon>Pseudomonadota</taxon>
        <taxon>Alphaproteobacteria</taxon>
        <taxon>Hyphomicrobiales</taxon>
        <taxon>Pleomorphomonadaceae</taxon>
        <taxon>Oharaeibacter</taxon>
    </lineage>
</organism>
<evidence type="ECO:0000256" key="1">
    <source>
        <dbReference type="ARBA" id="ARBA00007074"/>
    </source>
</evidence>
<dbReference type="GO" id="GO:0006508">
    <property type="term" value="P:proteolysis"/>
    <property type="evidence" value="ECO:0007669"/>
    <property type="project" value="UniProtKB-KW"/>
</dbReference>
<dbReference type="Proteomes" id="UP000294547">
    <property type="component" value="Unassembled WGS sequence"/>
</dbReference>